<dbReference type="AlphaFoldDB" id="A0A3D8PBT1"/>
<sequence>MPATVSDTTKPNQEQGRPMKIQTLLSFSSTVPTAAAVICTIAFAGGAQAQGDFPSQPIRMIVGYAPGAIVDLTARQLAARMSEELGTPVVVENRPGGGGLLANEYVSRATNDGYTVLYHDSGLVTAPALGRDLNYDYKTDLIPVGIAVSGVFFLYGSPGFPADTIQEVVAELKENPGKHFYGSSGNGVLNHIAFEMFLQATDTKANHVAYKGSGPVLVDIMADRVELSMSSAPGILPQYKEGKVKVFAYGGEERSPLLPDVPTISETVAPGFTAANWFGLAVPAGTDDAIVKRLSEALLASTSDPAFAAAMEKEGAEAVGLVGDEAEAFIEKQAVAWTEVVERAGLKE</sequence>
<dbReference type="Proteomes" id="UP000256679">
    <property type="component" value="Unassembled WGS sequence"/>
</dbReference>
<evidence type="ECO:0000313" key="2">
    <source>
        <dbReference type="EMBL" id="RDW12897.1"/>
    </source>
</evidence>
<dbReference type="EMBL" id="QFCQ01000060">
    <property type="protein sequence ID" value="RDW12897.1"/>
    <property type="molecule type" value="Genomic_DNA"/>
</dbReference>
<gene>
    <name evidence="2" type="ORF">DIE28_11050</name>
</gene>
<dbReference type="InterPro" id="IPR042100">
    <property type="entry name" value="Bug_dom1"/>
</dbReference>
<dbReference type="Gene3D" id="3.40.190.10">
    <property type="entry name" value="Periplasmic binding protein-like II"/>
    <property type="match status" value="1"/>
</dbReference>
<reference evidence="2 3" key="1">
    <citation type="submission" date="2018-05" db="EMBL/GenBank/DDBJ databases">
        <title>Whole genome sequencing of Paracoccus thiocyanatus SST.</title>
        <authorList>
            <person name="Ghosh W."/>
            <person name="Rameez M.J."/>
            <person name="Roy C."/>
        </authorList>
    </citation>
    <scope>NUCLEOTIDE SEQUENCE [LARGE SCALE GENOMIC DNA]</scope>
    <source>
        <strain evidence="2 3">SST</strain>
    </source>
</reference>
<dbReference type="InterPro" id="IPR005064">
    <property type="entry name" value="BUG"/>
</dbReference>
<evidence type="ECO:0000313" key="3">
    <source>
        <dbReference type="Proteomes" id="UP000256679"/>
    </source>
</evidence>
<keyword evidence="3" id="KW-1185">Reference proteome</keyword>
<comment type="caution">
    <text evidence="2">The sequence shown here is derived from an EMBL/GenBank/DDBJ whole genome shotgun (WGS) entry which is preliminary data.</text>
</comment>
<dbReference type="Gene3D" id="3.40.190.150">
    <property type="entry name" value="Bordetella uptake gene, domain 1"/>
    <property type="match status" value="1"/>
</dbReference>
<dbReference type="PANTHER" id="PTHR42928">
    <property type="entry name" value="TRICARBOXYLATE-BINDING PROTEIN"/>
    <property type="match status" value="1"/>
</dbReference>
<proteinExistence type="inferred from homology"/>
<dbReference type="PANTHER" id="PTHR42928:SF5">
    <property type="entry name" value="BLR1237 PROTEIN"/>
    <property type="match status" value="1"/>
</dbReference>
<protein>
    <recommendedName>
        <fullName evidence="4">Tripartite tricarboxylate transporter substrate binding protein</fullName>
    </recommendedName>
</protein>
<dbReference type="SUPFAM" id="SSF53850">
    <property type="entry name" value="Periplasmic binding protein-like II"/>
    <property type="match status" value="1"/>
</dbReference>
<dbReference type="Pfam" id="PF03401">
    <property type="entry name" value="TctC"/>
    <property type="match status" value="1"/>
</dbReference>
<organism evidence="2 3">
    <name type="scientific">Paracoccus thiocyanatus</name>
    <dbReference type="NCBI Taxonomy" id="34006"/>
    <lineage>
        <taxon>Bacteria</taxon>
        <taxon>Pseudomonadati</taxon>
        <taxon>Pseudomonadota</taxon>
        <taxon>Alphaproteobacteria</taxon>
        <taxon>Rhodobacterales</taxon>
        <taxon>Paracoccaceae</taxon>
        <taxon>Paracoccus</taxon>
    </lineage>
</organism>
<evidence type="ECO:0000256" key="1">
    <source>
        <dbReference type="ARBA" id="ARBA00006987"/>
    </source>
</evidence>
<dbReference type="CDD" id="cd07012">
    <property type="entry name" value="PBP2_Bug_TTT"/>
    <property type="match status" value="1"/>
</dbReference>
<evidence type="ECO:0008006" key="4">
    <source>
        <dbReference type="Google" id="ProtNLM"/>
    </source>
</evidence>
<comment type="similarity">
    <text evidence="1">Belongs to the UPF0065 (bug) family.</text>
</comment>
<accession>A0A3D8PBT1</accession>
<name>A0A3D8PBT1_9RHOB</name>
<dbReference type="PIRSF" id="PIRSF017082">
    <property type="entry name" value="YflP"/>
    <property type="match status" value="1"/>
</dbReference>